<dbReference type="InterPro" id="IPR011330">
    <property type="entry name" value="Glyco_hydro/deAcase_b/a-brl"/>
</dbReference>
<dbReference type="PANTHER" id="PTHR11607">
    <property type="entry name" value="ALPHA-MANNOSIDASE"/>
    <property type="match status" value="1"/>
</dbReference>
<name>A0A674NNV0_TAKRU</name>
<dbReference type="GO" id="GO:0006491">
    <property type="term" value="P:N-glycan processing"/>
    <property type="evidence" value="ECO:0007669"/>
    <property type="project" value="TreeGrafter"/>
</dbReference>
<dbReference type="Gene3D" id="3.20.110.10">
    <property type="entry name" value="Glycoside hydrolase 38, N terminal domain"/>
    <property type="match status" value="1"/>
</dbReference>
<protein>
    <submittedName>
        <fullName evidence="1">Uncharacterized protein</fullName>
    </submittedName>
</protein>
<dbReference type="AlphaFoldDB" id="A0A674NNV0"/>
<dbReference type="GO" id="GO:0000139">
    <property type="term" value="C:Golgi membrane"/>
    <property type="evidence" value="ECO:0007669"/>
    <property type="project" value="TreeGrafter"/>
</dbReference>
<organism evidence="1 2">
    <name type="scientific">Takifugu rubripes</name>
    <name type="common">Japanese pufferfish</name>
    <name type="synonym">Fugu rubripes</name>
    <dbReference type="NCBI Taxonomy" id="31033"/>
    <lineage>
        <taxon>Eukaryota</taxon>
        <taxon>Metazoa</taxon>
        <taxon>Chordata</taxon>
        <taxon>Craniata</taxon>
        <taxon>Vertebrata</taxon>
        <taxon>Euteleostomi</taxon>
        <taxon>Actinopterygii</taxon>
        <taxon>Neopterygii</taxon>
        <taxon>Teleostei</taxon>
        <taxon>Neoteleostei</taxon>
        <taxon>Acanthomorphata</taxon>
        <taxon>Eupercaria</taxon>
        <taxon>Tetraodontiformes</taxon>
        <taxon>Tetradontoidea</taxon>
        <taxon>Tetraodontidae</taxon>
        <taxon>Takifugu</taxon>
    </lineage>
</organism>
<reference evidence="1" key="3">
    <citation type="submission" date="2025-09" db="UniProtKB">
        <authorList>
            <consortium name="Ensembl"/>
        </authorList>
    </citation>
    <scope>IDENTIFICATION</scope>
</reference>
<evidence type="ECO:0000313" key="2">
    <source>
        <dbReference type="Proteomes" id="UP000005226"/>
    </source>
</evidence>
<dbReference type="InParanoid" id="A0A674NNV0"/>
<dbReference type="InterPro" id="IPR050843">
    <property type="entry name" value="Glycosyl_Hydrlase_38"/>
</dbReference>
<reference evidence="1" key="2">
    <citation type="submission" date="2025-08" db="UniProtKB">
        <authorList>
            <consortium name="Ensembl"/>
        </authorList>
    </citation>
    <scope>IDENTIFICATION</scope>
</reference>
<dbReference type="GO" id="GO:0005975">
    <property type="term" value="P:carbohydrate metabolic process"/>
    <property type="evidence" value="ECO:0007669"/>
    <property type="project" value="InterPro"/>
</dbReference>
<proteinExistence type="predicted"/>
<dbReference type="OMA" id="WGEWISA"/>
<dbReference type="SUPFAM" id="SSF88713">
    <property type="entry name" value="Glycoside hydrolase/deacetylase"/>
    <property type="match status" value="1"/>
</dbReference>
<accession>A0A674NNV0</accession>
<evidence type="ECO:0000313" key="1">
    <source>
        <dbReference type="Ensembl" id="ENSTRUP00000075246.1"/>
    </source>
</evidence>
<dbReference type="InterPro" id="IPR027291">
    <property type="entry name" value="Glyco_hydro_38_N_sf"/>
</dbReference>
<dbReference type="GO" id="GO:0004559">
    <property type="term" value="F:alpha-mannosidase activity"/>
    <property type="evidence" value="ECO:0007669"/>
    <property type="project" value="TreeGrafter"/>
</dbReference>
<dbReference type="PANTHER" id="PTHR11607:SF69">
    <property type="entry name" value="ALPHA-MANNOSIDASE 2"/>
    <property type="match status" value="1"/>
</dbReference>
<sequence length="250" mass="28704">MHRLDLEHEKAGLPGHVEEDLSHLHQKIERLEHLLGDNNRLVIRLHDTLDQQKKLLKGGEKANQSLVEAPPGCQLTKGVNNGTDGVQMLDLYNILPFDNPDGGAWKQGFEILYEGNEWDKHPLELILAGLKTFDKYFLDQTTRLVDKIIVVRRKMIWAEISFFSKWWNDIDEQKRDLVKRRGSWCEAAYRLGRGSVRSLPSMTYLLKGAGLQNMVIQRVHYAVRSTLEIAVTEVLSLFLSSRLGSFWDSV</sequence>
<dbReference type="Proteomes" id="UP000005226">
    <property type="component" value="Chromosome 6"/>
</dbReference>
<keyword evidence="2" id="KW-1185">Reference proteome</keyword>
<reference evidence="1 2" key="1">
    <citation type="journal article" date="2011" name="Genome Biol. Evol.">
        <title>Integration of the genetic map and genome assembly of fugu facilitates insights into distinct features of genome evolution in teleosts and mammals.</title>
        <authorList>
            <person name="Kai W."/>
            <person name="Kikuchi K."/>
            <person name="Tohari S."/>
            <person name="Chew A.K."/>
            <person name="Tay A."/>
            <person name="Fujiwara A."/>
            <person name="Hosoya S."/>
            <person name="Suetake H."/>
            <person name="Naruse K."/>
            <person name="Brenner S."/>
            <person name="Suzuki Y."/>
            <person name="Venkatesh B."/>
        </authorList>
    </citation>
    <scope>NUCLEOTIDE SEQUENCE [LARGE SCALE GENOMIC DNA]</scope>
</reference>
<dbReference type="Ensembl" id="ENSTRUT00000059390.1">
    <property type="protein sequence ID" value="ENSTRUP00000075246.1"/>
    <property type="gene ID" value="ENSTRUG00000031346.1"/>
</dbReference>